<evidence type="ECO:0000256" key="1">
    <source>
        <dbReference type="ARBA" id="ARBA00023015"/>
    </source>
</evidence>
<dbReference type="PANTHER" id="PTHR43280">
    <property type="entry name" value="ARAC-FAMILY TRANSCRIPTIONAL REGULATOR"/>
    <property type="match status" value="1"/>
</dbReference>
<organism evidence="5 6">
    <name type="scientific">Splendidivirga corallicola</name>
    <dbReference type="NCBI Taxonomy" id="3051826"/>
    <lineage>
        <taxon>Bacteria</taxon>
        <taxon>Pseudomonadati</taxon>
        <taxon>Bacteroidota</taxon>
        <taxon>Cytophagia</taxon>
        <taxon>Cytophagales</taxon>
        <taxon>Splendidivirgaceae</taxon>
        <taxon>Splendidivirga</taxon>
    </lineage>
</organism>
<evidence type="ECO:0000256" key="3">
    <source>
        <dbReference type="ARBA" id="ARBA00023163"/>
    </source>
</evidence>
<evidence type="ECO:0000259" key="4">
    <source>
        <dbReference type="PROSITE" id="PS01124"/>
    </source>
</evidence>
<keyword evidence="2" id="KW-0238">DNA-binding</keyword>
<feature type="domain" description="HTH araC/xylS-type" evidence="4">
    <location>
        <begin position="183"/>
        <end position="281"/>
    </location>
</feature>
<dbReference type="Gene3D" id="1.10.10.60">
    <property type="entry name" value="Homeodomain-like"/>
    <property type="match status" value="1"/>
</dbReference>
<accession>A0ABT8KVK7</accession>
<evidence type="ECO:0000256" key="2">
    <source>
        <dbReference type="ARBA" id="ARBA00023125"/>
    </source>
</evidence>
<dbReference type="Proteomes" id="UP001172082">
    <property type="component" value="Unassembled WGS sequence"/>
</dbReference>
<evidence type="ECO:0000313" key="6">
    <source>
        <dbReference type="Proteomes" id="UP001172082"/>
    </source>
</evidence>
<dbReference type="PANTHER" id="PTHR43280:SF32">
    <property type="entry name" value="TRANSCRIPTIONAL REGULATORY PROTEIN"/>
    <property type="match status" value="1"/>
</dbReference>
<dbReference type="EMBL" id="JAUJEA010000008">
    <property type="protein sequence ID" value="MDN5203658.1"/>
    <property type="molecule type" value="Genomic_DNA"/>
</dbReference>
<proteinExistence type="predicted"/>
<dbReference type="InterPro" id="IPR018060">
    <property type="entry name" value="HTH_AraC"/>
</dbReference>
<dbReference type="SUPFAM" id="SSF46689">
    <property type="entry name" value="Homeodomain-like"/>
    <property type="match status" value="1"/>
</dbReference>
<keyword evidence="3" id="KW-0804">Transcription</keyword>
<comment type="caution">
    <text evidence="5">The sequence shown here is derived from an EMBL/GenBank/DDBJ whole genome shotgun (WGS) entry which is preliminary data.</text>
</comment>
<reference evidence="5" key="1">
    <citation type="submission" date="2023-06" db="EMBL/GenBank/DDBJ databases">
        <title>Genomic of Parafulvivirga corallium.</title>
        <authorList>
            <person name="Wang G."/>
        </authorList>
    </citation>
    <scope>NUCLEOTIDE SEQUENCE</scope>
    <source>
        <strain evidence="5">BMA10</strain>
    </source>
</reference>
<keyword evidence="6" id="KW-1185">Reference proteome</keyword>
<dbReference type="InterPro" id="IPR009057">
    <property type="entry name" value="Homeodomain-like_sf"/>
</dbReference>
<dbReference type="SMART" id="SM00342">
    <property type="entry name" value="HTH_ARAC"/>
    <property type="match status" value="1"/>
</dbReference>
<keyword evidence="1" id="KW-0805">Transcription regulation</keyword>
<sequence length="287" mass="33445">MADLLRYEDPTLGSYIGLLPFRNELLIEQQNGSVTHYTIIWIRACKYCVLDIDFEEVHIKRDAIVFLSPYQRLNIKKGFPDSGVSICFNHSFCTELHREEAPCNGLLFNGTLPSVIHNPDNKLEPELDLLIKIMEREFKKKDEMQEEMLRILLKQMVIHCTRSAKNVWKQKYSLNNTSLNTVRQFSALVEQHFREKRKVSDYATLLNKSAKTISNLFHTQSSKSPKAVIRDRIILESKRLLIHSNKSVKEIAHELGFENPADFSRYFTNATGLSPQYFRNHIEKEKL</sequence>
<protein>
    <submittedName>
        <fullName evidence="5">Helix-turn-helix domain-containing protein</fullName>
    </submittedName>
</protein>
<dbReference type="PROSITE" id="PS01124">
    <property type="entry name" value="HTH_ARAC_FAMILY_2"/>
    <property type="match status" value="1"/>
</dbReference>
<evidence type="ECO:0000313" key="5">
    <source>
        <dbReference type="EMBL" id="MDN5203658.1"/>
    </source>
</evidence>
<dbReference type="RefSeq" id="WP_346753681.1">
    <property type="nucleotide sequence ID" value="NZ_JAUJEA010000008.1"/>
</dbReference>
<dbReference type="Pfam" id="PF12833">
    <property type="entry name" value="HTH_18"/>
    <property type="match status" value="1"/>
</dbReference>
<name>A0ABT8KVK7_9BACT</name>
<gene>
    <name evidence="5" type="ORF">QQ008_19875</name>
</gene>